<evidence type="ECO:0000256" key="1">
    <source>
        <dbReference type="SAM" id="MobiDB-lite"/>
    </source>
</evidence>
<organism evidence="2">
    <name type="scientific">Rhodotorula toruloides</name>
    <name type="common">Yeast</name>
    <name type="synonym">Rhodosporidium toruloides</name>
    <dbReference type="NCBI Taxonomy" id="5286"/>
    <lineage>
        <taxon>Eukaryota</taxon>
        <taxon>Fungi</taxon>
        <taxon>Dikarya</taxon>
        <taxon>Basidiomycota</taxon>
        <taxon>Pucciniomycotina</taxon>
        <taxon>Microbotryomycetes</taxon>
        <taxon>Sporidiobolales</taxon>
        <taxon>Sporidiobolaceae</taxon>
        <taxon>Rhodotorula</taxon>
    </lineage>
</organism>
<feature type="region of interest" description="Disordered" evidence="1">
    <location>
        <begin position="198"/>
        <end position="270"/>
    </location>
</feature>
<gene>
    <name evidence="2" type="ORF">RHTO0S_02e05138g</name>
</gene>
<dbReference type="AlphaFoldDB" id="A0A061AGF6"/>
<feature type="region of interest" description="Disordered" evidence="1">
    <location>
        <begin position="51"/>
        <end position="80"/>
    </location>
</feature>
<feature type="compositionally biased region" description="Basic residues" evidence="1">
    <location>
        <begin position="205"/>
        <end position="219"/>
    </location>
</feature>
<feature type="region of interest" description="Disordered" evidence="1">
    <location>
        <begin position="98"/>
        <end position="128"/>
    </location>
</feature>
<feature type="compositionally biased region" description="Basic and acidic residues" evidence="1">
    <location>
        <begin position="112"/>
        <end position="128"/>
    </location>
</feature>
<sequence length="270" mass="30934">MTPSAEQCSADSLWSDGGGLPGLSPCSHWRADGKCYPPLRLLRLDRLGHPRRPPRLGPVQLNGLPAHQERQHPHPAYRLPSGLALDERRRRHLHFGRTRLHASPPHHQPRRLQRDDRRPCQEAHHDRAPDGGIHLHHVTCWRVALDSLFAQHRLPHYFDRPGVLATSSGPARHLPVHDAFYSQVDCVYTLELARERLSQPDAPSRRFRPQRWRRSRRRRQALDLPSRRQAQSPAHSADNLADRHSGRRPGPARSQGPADATDLVRRARRV</sequence>
<accession>A0A061AGF6</accession>
<protein>
    <submittedName>
        <fullName evidence="2">RHTO0S02e05138g1_1</fullName>
    </submittedName>
</protein>
<proteinExistence type="predicted"/>
<name>A0A061AGF6_RHOTO</name>
<evidence type="ECO:0000313" key="2">
    <source>
        <dbReference type="EMBL" id="CDR36658.1"/>
    </source>
</evidence>
<reference evidence="2" key="1">
    <citation type="journal article" date="2014" name="Genome Announc.">
        <title>Draft genome sequence of Rhodosporidium toruloides CECT1137, an oleaginous yeast of biotechnological interest.</title>
        <authorList>
            <person name="Morin N."/>
            <person name="Calcas X."/>
            <person name="Devillers H."/>
            <person name="Durrens P."/>
            <person name="Sherman D.J."/>
            <person name="Nicaud J.-M."/>
            <person name="Neuveglise C."/>
        </authorList>
    </citation>
    <scope>NUCLEOTIDE SEQUENCE</scope>
    <source>
        <strain evidence="2">CECT1137</strain>
    </source>
</reference>
<dbReference type="EMBL" id="LK052937">
    <property type="protein sequence ID" value="CDR36658.1"/>
    <property type="molecule type" value="Genomic_DNA"/>
</dbReference>